<dbReference type="AlphaFoldDB" id="A0A3N4UNL3"/>
<evidence type="ECO:0000313" key="3">
    <source>
        <dbReference type="Proteomes" id="UP000269689"/>
    </source>
</evidence>
<gene>
    <name evidence="2" type="ORF">EDD53_0732</name>
</gene>
<dbReference type="OrthoDB" id="8244198at2"/>
<feature type="domain" description="YjiS-like" evidence="1">
    <location>
        <begin position="40"/>
        <end position="61"/>
    </location>
</feature>
<keyword evidence="3" id="KW-1185">Reference proteome</keyword>
<sequence length="71" mass="7995">MAYAASNTQFGQSSLTERFTKLFSRIYKSFVIATVQARYMQELTMLSDRELNDIGISRADIPAIARDAARS</sequence>
<proteinExistence type="predicted"/>
<reference evidence="2 3" key="1">
    <citation type="submission" date="2018-11" db="EMBL/GenBank/DDBJ databases">
        <title>Genomic Encyclopedia of Type Strains, Phase IV (KMG-IV): sequencing the most valuable type-strain genomes for metagenomic binning, comparative biology and taxonomic classification.</title>
        <authorList>
            <person name="Goeker M."/>
        </authorList>
    </citation>
    <scope>NUCLEOTIDE SEQUENCE [LARGE SCALE GENOMIC DNA]</scope>
    <source>
        <strain evidence="2 3">DSM 104731</strain>
    </source>
</reference>
<protein>
    <submittedName>
        <fullName evidence="2">Uncharacterized protein DUF1127</fullName>
    </submittedName>
</protein>
<dbReference type="Pfam" id="PF06568">
    <property type="entry name" value="YjiS-like"/>
    <property type="match status" value="1"/>
</dbReference>
<evidence type="ECO:0000259" key="1">
    <source>
        <dbReference type="Pfam" id="PF06568"/>
    </source>
</evidence>
<organism evidence="2 3">
    <name type="scientific">Pacificibacter maritimus</name>
    <dbReference type="NCBI Taxonomy" id="762213"/>
    <lineage>
        <taxon>Bacteria</taxon>
        <taxon>Pseudomonadati</taxon>
        <taxon>Pseudomonadota</taxon>
        <taxon>Alphaproteobacteria</taxon>
        <taxon>Rhodobacterales</taxon>
        <taxon>Roseobacteraceae</taxon>
        <taxon>Pacificibacter</taxon>
    </lineage>
</organism>
<dbReference type="Proteomes" id="UP000269689">
    <property type="component" value="Unassembled WGS sequence"/>
</dbReference>
<evidence type="ECO:0000313" key="2">
    <source>
        <dbReference type="EMBL" id="RPE71608.1"/>
    </source>
</evidence>
<comment type="caution">
    <text evidence="2">The sequence shown here is derived from an EMBL/GenBank/DDBJ whole genome shotgun (WGS) entry which is preliminary data.</text>
</comment>
<dbReference type="RefSeq" id="WP_123791811.1">
    <property type="nucleotide sequence ID" value="NZ_RKQK01000001.1"/>
</dbReference>
<name>A0A3N4UNL3_9RHOB</name>
<accession>A0A3N4UNL3</accession>
<dbReference type="EMBL" id="RKQK01000001">
    <property type="protein sequence ID" value="RPE71608.1"/>
    <property type="molecule type" value="Genomic_DNA"/>
</dbReference>
<dbReference type="InterPro" id="IPR009506">
    <property type="entry name" value="YjiS-like"/>
</dbReference>